<organism evidence="2 3">
    <name type="scientific">Dentiscutata erythropus</name>
    <dbReference type="NCBI Taxonomy" id="1348616"/>
    <lineage>
        <taxon>Eukaryota</taxon>
        <taxon>Fungi</taxon>
        <taxon>Fungi incertae sedis</taxon>
        <taxon>Mucoromycota</taxon>
        <taxon>Glomeromycotina</taxon>
        <taxon>Glomeromycetes</taxon>
        <taxon>Diversisporales</taxon>
        <taxon>Gigasporaceae</taxon>
        <taxon>Dentiscutata</taxon>
    </lineage>
</organism>
<accession>A0A9N8YTF9</accession>
<reference evidence="2" key="1">
    <citation type="submission" date="2021-06" db="EMBL/GenBank/DDBJ databases">
        <authorList>
            <person name="Kallberg Y."/>
            <person name="Tangrot J."/>
            <person name="Rosling A."/>
        </authorList>
    </citation>
    <scope>NUCLEOTIDE SEQUENCE</scope>
    <source>
        <strain evidence="2">MA453B</strain>
    </source>
</reference>
<dbReference type="OrthoDB" id="298084at2759"/>
<comment type="caution">
    <text evidence="2">The sequence shown here is derived from an EMBL/GenBank/DDBJ whole genome shotgun (WGS) entry which is preliminary data.</text>
</comment>
<keyword evidence="1" id="KW-1133">Transmembrane helix</keyword>
<gene>
    <name evidence="2" type="ORF">DERYTH_LOCUS257</name>
</gene>
<dbReference type="AlphaFoldDB" id="A0A9N8YTF9"/>
<feature type="transmembrane region" description="Helical" evidence="1">
    <location>
        <begin position="330"/>
        <end position="357"/>
    </location>
</feature>
<evidence type="ECO:0000256" key="1">
    <source>
        <dbReference type="SAM" id="Phobius"/>
    </source>
</evidence>
<feature type="transmembrane region" description="Helical" evidence="1">
    <location>
        <begin position="304"/>
        <end position="324"/>
    </location>
</feature>
<name>A0A9N8YTF9_9GLOM</name>
<protein>
    <submittedName>
        <fullName evidence="2">24074_t:CDS:1</fullName>
    </submittedName>
</protein>
<keyword evidence="1" id="KW-0812">Transmembrane</keyword>
<dbReference type="Proteomes" id="UP000789405">
    <property type="component" value="Unassembled WGS sequence"/>
</dbReference>
<dbReference type="EMBL" id="CAJVPY010000050">
    <property type="protein sequence ID" value="CAG8446685.1"/>
    <property type="molecule type" value="Genomic_DNA"/>
</dbReference>
<sequence>MNSYIYTGTFSYKDEVSLLNIFIAADEIELFEPRQQVEKRLLETESAWKFPEDFIKIYNDLTKWTQTDFEELEKVLHNCIPHIRFHELSFKEFRLVETQYKNILPNNLLDETYQYWLDPKKQDALPKRISAYPFDSKIINAKDAALIASWIDKKQGMPYRFKNMPFEFEQKAITWCMARGPCFGYRDLWIEHNSSQRSAVGISNQHSYENGIIDKETFEIEEYEVFQIIYKRFSFRIMFNRIFKFILRIFLLSSRFILRTPKFIMSKIYRRDSTIPTYRRDSTIPTYRRDSAIPTGSLSKFRIVVLYSFIFFMLLNSFTIIELISSGSVLAQILATSSFVVAIVTMLISVGPGGLAFSEMPDRYEFRMI</sequence>
<keyword evidence="3" id="KW-1185">Reference proteome</keyword>
<evidence type="ECO:0000313" key="2">
    <source>
        <dbReference type="EMBL" id="CAG8446685.1"/>
    </source>
</evidence>
<keyword evidence="1" id="KW-0472">Membrane</keyword>
<feature type="transmembrane region" description="Helical" evidence="1">
    <location>
        <begin position="238"/>
        <end position="258"/>
    </location>
</feature>
<evidence type="ECO:0000313" key="3">
    <source>
        <dbReference type="Proteomes" id="UP000789405"/>
    </source>
</evidence>
<proteinExistence type="predicted"/>